<keyword evidence="9" id="KW-1185">Reference proteome</keyword>
<evidence type="ECO:0000313" key="8">
    <source>
        <dbReference type="EMBL" id="RIJ50834.1"/>
    </source>
</evidence>
<dbReference type="InterPro" id="IPR011990">
    <property type="entry name" value="TPR-like_helical_dom_sf"/>
</dbReference>
<dbReference type="SUPFAM" id="SSF48452">
    <property type="entry name" value="TPR-like"/>
    <property type="match status" value="1"/>
</dbReference>
<sequence>MKKIITLLSIAFIVLFSACNDEYMDRFPKTSIGEENFFKTEEDLKIFLYNLYSFDGVWNYSNDGYNTSDNMANTGVSEIKNIMLSDNPSSATVTGGWSWSRLRNINLFLENFGGANVSEDLLAHYEGVGRFFRARFYMGMVQRYSDIPWYDQVLGTSDEDLLYKARDPRDLVVQKLFEDYDFAGKNVKSSQPVGAVDKWTVLAYKARHALYEGTFRKYHPELELQSTANTYLEMARDAAKEIMDNGGFSIYNTGNPNSDYLKLFTSTNLVGNSEVIFASLAEDQIVNSGYWGFVFGNYEVCPSKDLLQAYLMTDGSFYTQQPGYETKLFVEEFENRDPRLTQTYAYPGWELINSSGFDQGAGIYKQQLQKNFTGYHQIKGFVNDKDATVQNSIDFPSLRYAEILLIYAEAKAELGELTQNDLDISINKLRDRVQMPHMTLNPAVESVQESRYPNVASPLKNEILEIRRERRIELALEGYRYDDLMRWAAGKLLEKEPVGLYFPGLGKYDLNGDGAEDIVLLDISESIPAANDKEINSKGETLIYYRVGQQDSDASVYISGDNKGYILSVKERGTFLEPKYYYRPIPQTHVTVNPNLTQIFGWE</sequence>
<dbReference type="GO" id="GO:0009279">
    <property type="term" value="C:cell outer membrane"/>
    <property type="evidence" value="ECO:0007669"/>
    <property type="project" value="UniProtKB-SubCell"/>
</dbReference>
<evidence type="ECO:0000256" key="4">
    <source>
        <dbReference type="ARBA" id="ARBA00023136"/>
    </source>
</evidence>
<proteinExistence type="inferred from homology"/>
<comment type="caution">
    <text evidence="8">The sequence shown here is derived from an EMBL/GenBank/DDBJ whole genome shotgun (WGS) entry which is preliminary data.</text>
</comment>
<dbReference type="EMBL" id="QWGR01000001">
    <property type="protein sequence ID" value="RIJ50834.1"/>
    <property type="molecule type" value="Genomic_DNA"/>
</dbReference>
<reference evidence="8 9" key="1">
    <citation type="submission" date="2018-08" db="EMBL/GenBank/DDBJ databases">
        <title>Pallidiluteibacterium maritimus gen. nov., sp. nov., isolated from coastal sediment.</title>
        <authorList>
            <person name="Zhou L.Y."/>
        </authorList>
    </citation>
    <scope>NUCLEOTIDE SEQUENCE [LARGE SCALE GENOMIC DNA]</scope>
    <source>
        <strain evidence="8 9">XSD2</strain>
    </source>
</reference>
<name>A0A399T736_9BACT</name>
<accession>A0A399T736</accession>
<dbReference type="AlphaFoldDB" id="A0A399T736"/>
<dbReference type="InterPro" id="IPR012944">
    <property type="entry name" value="SusD_RagB_dom"/>
</dbReference>
<feature type="signal peptide" evidence="6">
    <location>
        <begin position="1"/>
        <end position="18"/>
    </location>
</feature>
<dbReference type="Proteomes" id="UP000265926">
    <property type="component" value="Unassembled WGS sequence"/>
</dbReference>
<feature type="domain" description="RagB/SusD" evidence="7">
    <location>
        <begin position="297"/>
        <end position="602"/>
    </location>
</feature>
<comment type="similarity">
    <text evidence="2">Belongs to the SusD family.</text>
</comment>
<evidence type="ECO:0000313" key="9">
    <source>
        <dbReference type="Proteomes" id="UP000265926"/>
    </source>
</evidence>
<keyword evidence="5" id="KW-0998">Cell outer membrane</keyword>
<evidence type="ECO:0000256" key="1">
    <source>
        <dbReference type="ARBA" id="ARBA00004442"/>
    </source>
</evidence>
<dbReference type="RefSeq" id="WP_119436303.1">
    <property type="nucleotide sequence ID" value="NZ_QWGR01000001.1"/>
</dbReference>
<evidence type="ECO:0000259" key="7">
    <source>
        <dbReference type="Pfam" id="PF07980"/>
    </source>
</evidence>
<evidence type="ECO:0000256" key="6">
    <source>
        <dbReference type="SAM" id="SignalP"/>
    </source>
</evidence>
<keyword evidence="4" id="KW-0472">Membrane</keyword>
<dbReference type="Pfam" id="PF07980">
    <property type="entry name" value="SusD_RagB"/>
    <property type="match status" value="1"/>
</dbReference>
<comment type="subcellular location">
    <subcellularLocation>
        <location evidence="1">Cell outer membrane</location>
    </subcellularLocation>
</comment>
<evidence type="ECO:0000256" key="5">
    <source>
        <dbReference type="ARBA" id="ARBA00023237"/>
    </source>
</evidence>
<evidence type="ECO:0000256" key="3">
    <source>
        <dbReference type="ARBA" id="ARBA00022729"/>
    </source>
</evidence>
<evidence type="ECO:0000256" key="2">
    <source>
        <dbReference type="ARBA" id="ARBA00006275"/>
    </source>
</evidence>
<dbReference type="PROSITE" id="PS51257">
    <property type="entry name" value="PROKAR_LIPOPROTEIN"/>
    <property type="match status" value="1"/>
</dbReference>
<gene>
    <name evidence="8" type="ORF">D1614_02625</name>
</gene>
<dbReference type="OrthoDB" id="1031584at2"/>
<keyword evidence="3 6" id="KW-0732">Signal</keyword>
<organism evidence="8 9">
    <name type="scientific">Maribellus luteus</name>
    <dbReference type="NCBI Taxonomy" id="2305463"/>
    <lineage>
        <taxon>Bacteria</taxon>
        <taxon>Pseudomonadati</taxon>
        <taxon>Bacteroidota</taxon>
        <taxon>Bacteroidia</taxon>
        <taxon>Marinilabiliales</taxon>
        <taxon>Prolixibacteraceae</taxon>
        <taxon>Maribellus</taxon>
    </lineage>
</organism>
<dbReference type="Gene3D" id="1.25.40.390">
    <property type="match status" value="1"/>
</dbReference>
<feature type="chain" id="PRO_5017447240" evidence="6">
    <location>
        <begin position="19"/>
        <end position="603"/>
    </location>
</feature>
<protein>
    <submittedName>
        <fullName evidence="8">RagB/SusD family nutrient uptake outer membrane protein</fullName>
    </submittedName>
</protein>